<reference evidence="7 8" key="1">
    <citation type="submission" date="2018-06" db="EMBL/GenBank/DDBJ databases">
        <authorList>
            <consortium name="Pathogen Informatics"/>
            <person name="Doyle S."/>
        </authorList>
    </citation>
    <scope>NUCLEOTIDE SEQUENCE [LARGE SCALE GENOMIC DNA]</scope>
    <source>
        <strain evidence="7 8">NCTC11190</strain>
    </source>
</reference>
<sequence>MKKYDFDTYIDRIGTDCEKYEDLVRVFGTDRVIPLWIADMDFATADFIVEAMEQRMKHPVFGYTFRPQCYFDAIRGWVERHSGWRIDTSWIAFSPGVVAGVTFGMLSCTKEGDGVVIQPPVYHPFGNTIRNNRRRVLDNPLVQDPATGEYRIDFDDLDKKLAEAKAFILCNPHNPTGRVFTAEELLKIGELCKKHDVTIISDEIHCDFIFRPHKHIHIASLNEDLAGRTITLIAPSKSFNVAGFSTAAAIIPNAERHAAYQAEVDKIHIENGNIFGSVALKTAYEQGDEWMEQLVDYLQGNIDFVYDFMTSRIPSVGCYKPESTFLMWLDFRKWGMSQQELNQFLVEEAGLGLGDGSVYGVEGTGFQRLNIGTPRSVLQRAMNQLLEAVRKHGL</sequence>
<dbReference type="EMBL" id="UGVL01000001">
    <property type="protein sequence ID" value="SUE34111.1"/>
    <property type="molecule type" value="Genomic_DNA"/>
</dbReference>
<dbReference type="EC" id="4.4.1.13" evidence="2"/>
<evidence type="ECO:0000259" key="6">
    <source>
        <dbReference type="Pfam" id="PF00155"/>
    </source>
</evidence>
<evidence type="ECO:0000256" key="3">
    <source>
        <dbReference type="ARBA" id="ARBA00022898"/>
    </source>
</evidence>
<protein>
    <recommendedName>
        <fullName evidence="2">cysteine-S-conjugate beta-lyase</fullName>
        <ecNumber evidence="2">4.4.1.13</ecNumber>
    </recommendedName>
</protein>
<dbReference type="Gene3D" id="3.40.640.10">
    <property type="entry name" value="Type I PLP-dependent aspartate aminotransferase-like (Major domain)"/>
    <property type="match status" value="1"/>
</dbReference>
<comment type="similarity">
    <text evidence="5">Belongs to the class-II pyridoxal-phosphate-dependent aminotransferase family. MalY/PatB cystathionine beta-lyase subfamily.</text>
</comment>
<dbReference type="PANTHER" id="PTHR43525:SF1">
    <property type="entry name" value="PROTEIN MALY"/>
    <property type="match status" value="1"/>
</dbReference>
<dbReference type="AlphaFoldDB" id="A0A379MR36"/>
<evidence type="ECO:0000313" key="8">
    <source>
        <dbReference type="Proteomes" id="UP000255233"/>
    </source>
</evidence>
<dbReference type="InterPro" id="IPR015421">
    <property type="entry name" value="PyrdxlP-dep_Trfase_major"/>
</dbReference>
<dbReference type="PANTHER" id="PTHR43525">
    <property type="entry name" value="PROTEIN MALY"/>
    <property type="match status" value="1"/>
</dbReference>
<dbReference type="InterPro" id="IPR051798">
    <property type="entry name" value="Class-II_PLP-Dep_Aminotrans"/>
</dbReference>
<dbReference type="InterPro" id="IPR004839">
    <property type="entry name" value="Aminotransferase_I/II_large"/>
</dbReference>
<evidence type="ECO:0000313" key="7">
    <source>
        <dbReference type="EMBL" id="SUE34111.1"/>
    </source>
</evidence>
<keyword evidence="8" id="KW-1185">Reference proteome</keyword>
<evidence type="ECO:0000256" key="4">
    <source>
        <dbReference type="ARBA" id="ARBA00023239"/>
    </source>
</evidence>
<dbReference type="Gene3D" id="3.90.1150.10">
    <property type="entry name" value="Aspartate Aminotransferase, domain 1"/>
    <property type="match status" value="1"/>
</dbReference>
<gene>
    <name evidence="7" type="primary">patB_1</name>
    <name evidence="7" type="ORF">NCTC11190_01328</name>
</gene>
<dbReference type="GO" id="GO:0047804">
    <property type="term" value="F:cysteine-S-conjugate beta-lyase activity"/>
    <property type="evidence" value="ECO:0007669"/>
    <property type="project" value="UniProtKB-EC"/>
</dbReference>
<dbReference type="OrthoDB" id="9802872at2"/>
<name>A0A379MR36_9BACT</name>
<dbReference type="RefSeq" id="WP_027291837.1">
    <property type="nucleotide sequence ID" value="NZ_UGVL01000001.1"/>
</dbReference>
<dbReference type="Proteomes" id="UP000255233">
    <property type="component" value="Unassembled WGS sequence"/>
</dbReference>
<evidence type="ECO:0000256" key="1">
    <source>
        <dbReference type="ARBA" id="ARBA00001933"/>
    </source>
</evidence>
<evidence type="ECO:0000256" key="2">
    <source>
        <dbReference type="ARBA" id="ARBA00012224"/>
    </source>
</evidence>
<dbReference type="SUPFAM" id="SSF53383">
    <property type="entry name" value="PLP-dependent transferases"/>
    <property type="match status" value="1"/>
</dbReference>
<dbReference type="Pfam" id="PF00155">
    <property type="entry name" value="Aminotran_1_2"/>
    <property type="match status" value="1"/>
</dbReference>
<evidence type="ECO:0000256" key="5">
    <source>
        <dbReference type="ARBA" id="ARBA00037974"/>
    </source>
</evidence>
<dbReference type="STRING" id="880526.GCA_000427365_02324"/>
<feature type="domain" description="Aminotransferase class I/classII large" evidence="6">
    <location>
        <begin position="32"/>
        <end position="384"/>
    </location>
</feature>
<dbReference type="CDD" id="cd00609">
    <property type="entry name" value="AAT_like"/>
    <property type="match status" value="1"/>
</dbReference>
<comment type="cofactor">
    <cofactor evidence="1">
        <name>pyridoxal 5'-phosphate</name>
        <dbReference type="ChEBI" id="CHEBI:597326"/>
    </cofactor>
</comment>
<dbReference type="GO" id="GO:0030170">
    <property type="term" value="F:pyridoxal phosphate binding"/>
    <property type="evidence" value="ECO:0007669"/>
    <property type="project" value="InterPro"/>
</dbReference>
<dbReference type="InterPro" id="IPR015424">
    <property type="entry name" value="PyrdxlP-dep_Trfase"/>
</dbReference>
<dbReference type="InterPro" id="IPR015422">
    <property type="entry name" value="PyrdxlP-dep_Trfase_small"/>
</dbReference>
<proteinExistence type="inferred from homology"/>
<keyword evidence="3" id="KW-0663">Pyridoxal phosphate</keyword>
<dbReference type="InterPro" id="IPR027619">
    <property type="entry name" value="C-S_lyase_PatB-like"/>
</dbReference>
<accession>A0A379MR36</accession>
<organism evidence="7 8">
    <name type="scientific">Rikenella microfusus</name>
    <dbReference type="NCBI Taxonomy" id="28139"/>
    <lineage>
        <taxon>Bacteria</taxon>
        <taxon>Pseudomonadati</taxon>
        <taxon>Bacteroidota</taxon>
        <taxon>Bacteroidia</taxon>
        <taxon>Bacteroidales</taxon>
        <taxon>Rikenellaceae</taxon>
        <taxon>Rikenella</taxon>
    </lineage>
</organism>
<dbReference type="NCBIfam" id="TIGR04350">
    <property type="entry name" value="C_S_lyase_PatB"/>
    <property type="match status" value="1"/>
</dbReference>
<keyword evidence="4 7" id="KW-0456">Lyase</keyword>